<keyword evidence="2" id="KW-1185">Reference proteome</keyword>
<dbReference type="AlphaFoldDB" id="A0A8T2N8Z4"/>
<protein>
    <submittedName>
        <fullName evidence="1">Uncharacterized protein</fullName>
    </submittedName>
</protein>
<name>A0A8T2N8Z4_9TELE</name>
<dbReference type="EMBL" id="JAFBMS010000155">
    <property type="protein sequence ID" value="KAG9334268.1"/>
    <property type="molecule type" value="Genomic_DNA"/>
</dbReference>
<dbReference type="Proteomes" id="UP000824540">
    <property type="component" value="Unassembled WGS sequence"/>
</dbReference>
<accession>A0A8T2N8Z4</accession>
<organism evidence="1 2">
    <name type="scientific">Albula glossodonta</name>
    <name type="common">roundjaw bonefish</name>
    <dbReference type="NCBI Taxonomy" id="121402"/>
    <lineage>
        <taxon>Eukaryota</taxon>
        <taxon>Metazoa</taxon>
        <taxon>Chordata</taxon>
        <taxon>Craniata</taxon>
        <taxon>Vertebrata</taxon>
        <taxon>Euteleostomi</taxon>
        <taxon>Actinopterygii</taxon>
        <taxon>Neopterygii</taxon>
        <taxon>Teleostei</taxon>
        <taxon>Albuliformes</taxon>
        <taxon>Albulidae</taxon>
        <taxon>Albula</taxon>
    </lineage>
</organism>
<proteinExistence type="predicted"/>
<sequence length="300" mass="32449">MIEEVKKLGQPGVADLHLVKAVQFRVSAVSLVKAVHFRVTVPGLYLSAVSLVKAVQFRVIVPGLYLSAVSLRCEQVPEVRVSEATAGQVLLGSDGGQVPGYTNRVHADLIIVRDIGSMNLTVNLQCRKDNILCRSPIHSLCDRRTILSSEWHGFSDTRSALGTHERAWVRRVIHDFTGPAHFHSSSQATSLTSVGSVVSWFGMDNKQKDAAEGLYTPAAEPATADAETIKITRDVIKAYMEGILCQVDNSDDIQSLRSVAIPTRNFGNSDTLPCAPDLGADGAIWKDFAVPGNSVISKDT</sequence>
<feature type="non-terminal residue" evidence="1">
    <location>
        <position position="300"/>
    </location>
</feature>
<evidence type="ECO:0000313" key="2">
    <source>
        <dbReference type="Proteomes" id="UP000824540"/>
    </source>
</evidence>
<gene>
    <name evidence="1" type="ORF">JZ751_008357</name>
</gene>
<evidence type="ECO:0000313" key="1">
    <source>
        <dbReference type="EMBL" id="KAG9334268.1"/>
    </source>
</evidence>
<comment type="caution">
    <text evidence="1">The sequence shown here is derived from an EMBL/GenBank/DDBJ whole genome shotgun (WGS) entry which is preliminary data.</text>
</comment>
<reference evidence="1" key="1">
    <citation type="thesis" date="2021" institute="BYU ScholarsArchive" country="Provo, UT, USA">
        <title>Applications of and Algorithms for Genome Assembly and Genomic Analyses with an Emphasis on Marine Teleosts.</title>
        <authorList>
            <person name="Pickett B.D."/>
        </authorList>
    </citation>
    <scope>NUCLEOTIDE SEQUENCE</scope>
    <source>
        <strain evidence="1">HI-2016</strain>
    </source>
</reference>